<gene>
    <name evidence="2" type="ORF">K458DRAFT_436583</name>
</gene>
<reference evidence="2" key="1">
    <citation type="journal article" date="2020" name="Stud. Mycol.">
        <title>101 Dothideomycetes genomes: a test case for predicting lifestyles and emergence of pathogens.</title>
        <authorList>
            <person name="Haridas S."/>
            <person name="Albert R."/>
            <person name="Binder M."/>
            <person name="Bloem J."/>
            <person name="Labutti K."/>
            <person name="Salamov A."/>
            <person name="Andreopoulos B."/>
            <person name="Baker S."/>
            <person name="Barry K."/>
            <person name="Bills G."/>
            <person name="Bluhm B."/>
            <person name="Cannon C."/>
            <person name="Castanera R."/>
            <person name="Culley D."/>
            <person name="Daum C."/>
            <person name="Ezra D."/>
            <person name="Gonzalez J."/>
            <person name="Henrissat B."/>
            <person name="Kuo A."/>
            <person name="Liang C."/>
            <person name="Lipzen A."/>
            <person name="Lutzoni F."/>
            <person name="Magnuson J."/>
            <person name="Mondo S."/>
            <person name="Nolan M."/>
            <person name="Ohm R."/>
            <person name="Pangilinan J."/>
            <person name="Park H.-J."/>
            <person name="Ramirez L."/>
            <person name="Alfaro M."/>
            <person name="Sun H."/>
            <person name="Tritt A."/>
            <person name="Yoshinaga Y."/>
            <person name="Zwiers L.-H."/>
            <person name="Turgeon B."/>
            <person name="Goodwin S."/>
            <person name="Spatafora J."/>
            <person name="Crous P."/>
            <person name="Grigoriev I."/>
        </authorList>
    </citation>
    <scope>NUCLEOTIDE SEQUENCE</scope>
    <source>
        <strain evidence="2">CBS 122367</strain>
    </source>
</reference>
<feature type="chain" id="PRO_5026268944" evidence="1">
    <location>
        <begin position="26"/>
        <end position="94"/>
    </location>
</feature>
<protein>
    <submittedName>
        <fullName evidence="2">Uncharacterized protein</fullName>
    </submittedName>
</protein>
<keyword evidence="1" id="KW-0732">Signal</keyword>
<dbReference type="Proteomes" id="UP000799291">
    <property type="component" value="Unassembled WGS sequence"/>
</dbReference>
<dbReference type="EMBL" id="MU005622">
    <property type="protein sequence ID" value="KAF2677460.1"/>
    <property type="molecule type" value="Genomic_DNA"/>
</dbReference>
<proteinExistence type="predicted"/>
<accession>A0A6G1IHE2</accession>
<feature type="signal peptide" evidence="1">
    <location>
        <begin position="1"/>
        <end position="25"/>
    </location>
</feature>
<evidence type="ECO:0000313" key="3">
    <source>
        <dbReference type="Proteomes" id="UP000799291"/>
    </source>
</evidence>
<evidence type="ECO:0000256" key="1">
    <source>
        <dbReference type="SAM" id="SignalP"/>
    </source>
</evidence>
<name>A0A6G1IHE2_9PLEO</name>
<organism evidence="2 3">
    <name type="scientific">Lentithecium fluviatile CBS 122367</name>
    <dbReference type="NCBI Taxonomy" id="1168545"/>
    <lineage>
        <taxon>Eukaryota</taxon>
        <taxon>Fungi</taxon>
        <taxon>Dikarya</taxon>
        <taxon>Ascomycota</taxon>
        <taxon>Pezizomycotina</taxon>
        <taxon>Dothideomycetes</taxon>
        <taxon>Pleosporomycetidae</taxon>
        <taxon>Pleosporales</taxon>
        <taxon>Massarineae</taxon>
        <taxon>Lentitheciaceae</taxon>
        <taxon>Lentithecium</taxon>
    </lineage>
</organism>
<sequence length="94" mass="10051">MHPPYLTVFLLPLLALSSPTSPSNAYSLSKRWTCGGTPPAFSCEPTAGCKNETAWGECAYERGLNKCGDPLPDQNTPVSKCQGDAFGTCETDFC</sequence>
<dbReference type="OrthoDB" id="3775550at2759"/>
<evidence type="ECO:0000313" key="2">
    <source>
        <dbReference type="EMBL" id="KAF2677460.1"/>
    </source>
</evidence>
<keyword evidence="3" id="KW-1185">Reference proteome</keyword>
<dbReference type="AlphaFoldDB" id="A0A6G1IHE2"/>